<comment type="subcellular location">
    <subcellularLocation>
        <location evidence="1 12">Membrane</location>
        <topology evidence="1 12">Multi-pass membrane protein</topology>
    </subcellularLocation>
</comment>
<dbReference type="InterPro" id="IPR001708">
    <property type="entry name" value="YidC/ALB3/OXA1/COX18"/>
</dbReference>
<evidence type="ECO:0000259" key="15">
    <source>
        <dbReference type="Pfam" id="PF02096"/>
    </source>
</evidence>
<evidence type="ECO:0000256" key="5">
    <source>
        <dbReference type="ARBA" id="ARBA00022989"/>
    </source>
</evidence>
<gene>
    <name evidence="16" type="primary">yidC</name>
    <name evidence="16" type="ORF">ACFORJ_10915</name>
</gene>
<keyword evidence="6 14" id="KW-0472">Membrane</keyword>
<organism evidence="16 17">
    <name type="scientific">Corynebacterium hansenii</name>
    <dbReference type="NCBI Taxonomy" id="394964"/>
    <lineage>
        <taxon>Bacteria</taxon>
        <taxon>Bacillati</taxon>
        <taxon>Actinomycetota</taxon>
        <taxon>Actinomycetes</taxon>
        <taxon>Mycobacteriales</taxon>
        <taxon>Corynebacteriaceae</taxon>
        <taxon>Corynebacterium</taxon>
    </lineage>
</organism>
<feature type="transmembrane region" description="Helical" evidence="14">
    <location>
        <begin position="227"/>
        <end position="256"/>
    </location>
</feature>
<dbReference type="RefSeq" id="WP_290290533.1">
    <property type="nucleotide sequence ID" value="NZ_CP047211.1"/>
</dbReference>
<evidence type="ECO:0000256" key="10">
    <source>
        <dbReference type="ARBA" id="ARBA00033245"/>
    </source>
</evidence>
<dbReference type="EMBL" id="JBHRZN010000003">
    <property type="protein sequence ID" value="MFC3850673.1"/>
    <property type="molecule type" value="Genomic_DNA"/>
</dbReference>
<sequence length="456" mass="51020">MLAPLVFVISGILKAWHLVISAVPGVSASTAWTASVVLLLITVRTALLPIAYKQLVMGRKTVNLRPEFAAIRLKYARSIDPNAAKYEKWAAQELRKQHGINVWTGLIPPLVQIPVFIGLYRMLRHMAAVGAHGSSHVTERVGLLSGDEVRGFASATFSGVPLPAYPAMPQPQLAELGTSFSDVLSVATPLIFAAAAFTGINMAISVNRLRRTLDHGSRFMRGTYKYLVFMTFFAVSFPLFFGFFGPAPLAIVVYWVCNNLWTMSQNAIITIILEARHPLTPEFKALRDQSRDARRQQRKNRRRNRREARSSRWRAVAGTIRHPRRREELWDAHRTFLAEREAAAKAMTDRQMAQKVKIHQTRQLARLLRTESQGDLPSMDRPTRVNDAWRRTAPLPEPATQEDERIVGKLGKVVVRMVLAKDAQDKKRAETKRAKAAARLKARAAARAAKNAGLDG</sequence>
<comment type="subunit">
    <text evidence="8">Interacts with the Sec translocase complex via SecD. Specifically interacts with transmembrane segments of nascent integral membrane proteins during membrane integration.</text>
</comment>
<evidence type="ECO:0000256" key="2">
    <source>
        <dbReference type="ARBA" id="ARBA00010527"/>
    </source>
</evidence>
<feature type="transmembrane region" description="Helical" evidence="14">
    <location>
        <begin position="100"/>
        <end position="120"/>
    </location>
</feature>
<evidence type="ECO:0000256" key="6">
    <source>
        <dbReference type="ARBA" id="ARBA00023136"/>
    </source>
</evidence>
<evidence type="ECO:0000313" key="16">
    <source>
        <dbReference type="EMBL" id="MFC3850673.1"/>
    </source>
</evidence>
<comment type="function">
    <text evidence="7">Required for the insertion and/or proper folding and/or complex formation of integral membrane proteins into the membrane. Involved in integration of membrane proteins that insert both dependently and independently of the Sec translocase complex, as well as at least some lipoproteins. Aids folding of multispanning membrane proteins.</text>
</comment>
<evidence type="ECO:0000256" key="3">
    <source>
        <dbReference type="ARBA" id="ARBA00015325"/>
    </source>
</evidence>
<evidence type="ECO:0000256" key="11">
    <source>
        <dbReference type="ARBA" id="ARBA00033342"/>
    </source>
</evidence>
<evidence type="ECO:0000256" key="1">
    <source>
        <dbReference type="ARBA" id="ARBA00004141"/>
    </source>
</evidence>
<dbReference type="Proteomes" id="UP001595751">
    <property type="component" value="Unassembled WGS sequence"/>
</dbReference>
<feature type="domain" description="Membrane insertase YidC/Oxa/ALB C-terminal" evidence="15">
    <location>
        <begin position="32"/>
        <end position="270"/>
    </location>
</feature>
<reference evidence="17" key="1">
    <citation type="journal article" date="2019" name="Int. J. Syst. Evol. Microbiol.">
        <title>The Global Catalogue of Microorganisms (GCM) 10K type strain sequencing project: providing services to taxonomists for standard genome sequencing and annotation.</title>
        <authorList>
            <consortium name="The Broad Institute Genomics Platform"/>
            <consortium name="The Broad Institute Genome Sequencing Center for Infectious Disease"/>
            <person name="Wu L."/>
            <person name="Ma J."/>
        </authorList>
    </citation>
    <scope>NUCLEOTIDE SEQUENCE [LARGE SCALE GENOMIC DNA]</scope>
    <source>
        <strain evidence="17">CCUG 53252</strain>
    </source>
</reference>
<feature type="compositionally biased region" description="Basic residues" evidence="13">
    <location>
        <begin position="296"/>
        <end position="306"/>
    </location>
</feature>
<comment type="caution">
    <text evidence="16">The sequence shown here is derived from an EMBL/GenBank/DDBJ whole genome shotgun (WGS) entry which is preliminary data.</text>
</comment>
<comment type="similarity">
    <text evidence="2">Belongs to the OXA1/ALB3/YidC family. Type 1 subfamily.</text>
</comment>
<dbReference type="InterPro" id="IPR028055">
    <property type="entry name" value="YidC/Oxa/ALB_C"/>
</dbReference>
<protein>
    <recommendedName>
        <fullName evidence="3">Membrane protein insertase YidC</fullName>
    </recommendedName>
    <alternativeName>
        <fullName evidence="11">Foldase YidC</fullName>
    </alternativeName>
    <alternativeName>
        <fullName evidence="10">Membrane integrase YidC</fullName>
    </alternativeName>
    <alternativeName>
        <fullName evidence="9">Membrane protein YidC</fullName>
    </alternativeName>
</protein>
<evidence type="ECO:0000256" key="9">
    <source>
        <dbReference type="ARBA" id="ARBA00031538"/>
    </source>
</evidence>
<feature type="transmembrane region" description="Helical" evidence="14">
    <location>
        <begin position="183"/>
        <end position="206"/>
    </location>
</feature>
<dbReference type="PANTHER" id="PTHR12428:SF65">
    <property type="entry name" value="CYTOCHROME C OXIDASE ASSEMBLY PROTEIN COX18, MITOCHONDRIAL"/>
    <property type="match status" value="1"/>
</dbReference>
<evidence type="ECO:0000256" key="13">
    <source>
        <dbReference type="SAM" id="MobiDB-lite"/>
    </source>
</evidence>
<evidence type="ECO:0000256" key="8">
    <source>
        <dbReference type="ARBA" id="ARBA00026028"/>
    </source>
</evidence>
<evidence type="ECO:0000256" key="14">
    <source>
        <dbReference type="SAM" id="Phobius"/>
    </source>
</evidence>
<dbReference type="NCBIfam" id="TIGR03592">
    <property type="entry name" value="yidC_oxa1_cterm"/>
    <property type="match status" value="1"/>
</dbReference>
<feature type="region of interest" description="Disordered" evidence="13">
    <location>
        <begin position="287"/>
        <end position="315"/>
    </location>
</feature>
<accession>A0ABV7ZQ79</accession>
<evidence type="ECO:0000256" key="7">
    <source>
        <dbReference type="ARBA" id="ARBA00025034"/>
    </source>
</evidence>
<keyword evidence="5 14" id="KW-1133">Transmembrane helix</keyword>
<evidence type="ECO:0000256" key="12">
    <source>
        <dbReference type="RuleBase" id="RU003945"/>
    </source>
</evidence>
<keyword evidence="4 12" id="KW-0812">Transmembrane</keyword>
<keyword evidence="17" id="KW-1185">Reference proteome</keyword>
<evidence type="ECO:0000313" key="17">
    <source>
        <dbReference type="Proteomes" id="UP001595751"/>
    </source>
</evidence>
<feature type="transmembrane region" description="Helical" evidence="14">
    <location>
        <begin position="31"/>
        <end position="52"/>
    </location>
</feature>
<name>A0ABV7ZQ79_9CORY</name>
<dbReference type="Pfam" id="PF02096">
    <property type="entry name" value="60KD_IMP"/>
    <property type="match status" value="1"/>
</dbReference>
<evidence type="ECO:0000256" key="4">
    <source>
        <dbReference type="ARBA" id="ARBA00022692"/>
    </source>
</evidence>
<dbReference type="PANTHER" id="PTHR12428">
    <property type="entry name" value="OXA1"/>
    <property type="match status" value="1"/>
</dbReference>
<proteinExistence type="inferred from homology"/>